<gene>
    <name evidence="2" type="ORF">TBK1r_38570</name>
</gene>
<sequence length="280" mass="28605">MNVFRIALILALHLASGVIAQADVTDFGTWSLVEDPAHPGFSATALGTSATLSAGDVAIPAGTDIGYQSVNGSTPQTSTSGFYFSPDADFSLAIDYAWTFSNSPSGFLGLGFGIGEDGDGMNSAGVTMGTADGAPFLSFVGAARVNDVDQAAVALGGNPLLNPSSASGTLFVAYQASSGDVIVGAATGLGATAPTLSHTYAGIQNQWSGDGLMPSFFIRSDDPPTLNAWGGGNADAMFSNFRVLNGNPIAIPEPSAAVATLMLTPLLISRRTRRDACRRR</sequence>
<proteinExistence type="predicted"/>
<evidence type="ECO:0008006" key="4">
    <source>
        <dbReference type="Google" id="ProtNLM"/>
    </source>
</evidence>
<reference evidence="2 3" key="1">
    <citation type="submission" date="2019-02" db="EMBL/GenBank/DDBJ databases">
        <title>Deep-cultivation of Planctomycetes and their phenomic and genomic characterization uncovers novel biology.</title>
        <authorList>
            <person name="Wiegand S."/>
            <person name="Jogler M."/>
            <person name="Boedeker C."/>
            <person name="Pinto D."/>
            <person name="Vollmers J."/>
            <person name="Rivas-Marin E."/>
            <person name="Kohn T."/>
            <person name="Peeters S.H."/>
            <person name="Heuer A."/>
            <person name="Rast P."/>
            <person name="Oberbeckmann S."/>
            <person name="Bunk B."/>
            <person name="Jeske O."/>
            <person name="Meyerdierks A."/>
            <person name="Storesund J.E."/>
            <person name="Kallscheuer N."/>
            <person name="Luecker S."/>
            <person name="Lage O.M."/>
            <person name="Pohl T."/>
            <person name="Merkel B.J."/>
            <person name="Hornburger P."/>
            <person name="Mueller R.-W."/>
            <person name="Bruemmer F."/>
            <person name="Labrenz M."/>
            <person name="Spormann A.M."/>
            <person name="Op den Camp H."/>
            <person name="Overmann J."/>
            <person name="Amann R."/>
            <person name="Jetten M.S.M."/>
            <person name="Mascher T."/>
            <person name="Medema M.H."/>
            <person name="Devos D.P."/>
            <person name="Kaster A.-K."/>
            <person name="Ovreas L."/>
            <person name="Rohde M."/>
            <person name="Galperin M.Y."/>
            <person name="Jogler C."/>
        </authorList>
    </citation>
    <scope>NUCLEOTIDE SEQUENCE [LARGE SCALE GENOMIC DNA]</scope>
    <source>
        <strain evidence="2 3">TBK1r</strain>
    </source>
</reference>
<feature type="signal peptide" evidence="1">
    <location>
        <begin position="1"/>
        <end position="22"/>
    </location>
</feature>
<evidence type="ECO:0000313" key="2">
    <source>
        <dbReference type="EMBL" id="QDV84905.1"/>
    </source>
</evidence>
<protein>
    <recommendedName>
        <fullName evidence="4">PEP-CTERM protein-sorting domain-containing protein</fullName>
    </recommendedName>
</protein>
<keyword evidence="1" id="KW-0732">Signal</keyword>
<dbReference type="RefSeq" id="WP_145213810.1">
    <property type="nucleotide sequence ID" value="NZ_CP036432.1"/>
</dbReference>
<feature type="chain" id="PRO_5045462212" description="PEP-CTERM protein-sorting domain-containing protein" evidence="1">
    <location>
        <begin position="23"/>
        <end position="280"/>
    </location>
</feature>
<dbReference type="EMBL" id="CP036432">
    <property type="protein sequence ID" value="QDV84905.1"/>
    <property type="molecule type" value="Genomic_DNA"/>
</dbReference>
<evidence type="ECO:0000313" key="3">
    <source>
        <dbReference type="Proteomes" id="UP000318081"/>
    </source>
</evidence>
<name>A0ABX5XU31_9BACT</name>
<dbReference type="Proteomes" id="UP000318081">
    <property type="component" value="Chromosome"/>
</dbReference>
<accession>A0ABX5XU31</accession>
<evidence type="ECO:0000256" key="1">
    <source>
        <dbReference type="SAM" id="SignalP"/>
    </source>
</evidence>
<keyword evidence="3" id="KW-1185">Reference proteome</keyword>
<organism evidence="2 3">
    <name type="scientific">Stieleria magnilauensis</name>
    <dbReference type="NCBI Taxonomy" id="2527963"/>
    <lineage>
        <taxon>Bacteria</taxon>
        <taxon>Pseudomonadati</taxon>
        <taxon>Planctomycetota</taxon>
        <taxon>Planctomycetia</taxon>
        <taxon>Pirellulales</taxon>
        <taxon>Pirellulaceae</taxon>
        <taxon>Stieleria</taxon>
    </lineage>
</organism>